<organism evidence="2 3">
    <name type="scientific">Flammeovirga pectinis</name>
    <dbReference type="NCBI Taxonomy" id="2494373"/>
    <lineage>
        <taxon>Bacteria</taxon>
        <taxon>Pseudomonadati</taxon>
        <taxon>Bacteroidota</taxon>
        <taxon>Cytophagia</taxon>
        <taxon>Cytophagales</taxon>
        <taxon>Flammeovirgaceae</taxon>
        <taxon>Flammeovirga</taxon>
    </lineage>
</organism>
<dbReference type="OrthoDB" id="9809859at2"/>
<feature type="transmembrane region" description="Helical" evidence="1">
    <location>
        <begin position="164"/>
        <end position="183"/>
    </location>
</feature>
<keyword evidence="1" id="KW-0472">Membrane</keyword>
<dbReference type="EMBL" id="CP034562">
    <property type="protein sequence ID" value="AZQ64523.1"/>
    <property type="molecule type" value="Genomic_DNA"/>
</dbReference>
<reference evidence="2 3" key="1">
    <citation type="submission" date="2018-12" db="EMBL/GenBank/DDBJ databases">
        <title>Flammeovirga pectinis sp. nov., isolated from the gut of the Korean scallop, Patinopecten yessoensis.</title>
        <authorList>
            <person name="Bae J.-W."/>
            <person name="Jeong Y.-S."/>
            <person name="Kang W."/>
        </authorList>
    </citation>
    <scope>NUCLEOTIDE SEQUENCE [LARGE SCALE GENOMIC DNA]</scope>
    <source>
        <strain evidence="2 3">L12M1</strain>
    </source>
</reference>
<name>A0A3Q9FNY5_9BACT</name>
<protein>
    <recommendedName>
        <fullName evidence="4">Copper chaperone NosL</fullName>
    </recommendedName>
</protein>
<evidence type="ECO:0000256" key="1">
    <source>
        <dbReference type="SAM" id="Phobius"/>
    </source>
</evidence>
<dbReference type="AlphaFoldDB" id="A0A3Q9FNY5"/>
<sequence>MLIGSLLLIGVFLFPIWNIALEAPQYPVPLGMNIYLTEFKGANDEFDIKNINLMNHYVGMKQIPDTIPEFEYFPYVLGGVIILGLLFSFLGKPKLYLFWFVLLSVLGVLAMYDFYLWEHDYGFDLDPKAILSFKNDDGSLMGFQPPLIGSKVILNFVAHSYPRAGSAFLFVGMMLSVIAFWVGNKEAKTR</sequence>
<evidence type="ECO:0000313" key="2">
    <source>
        <dbReference type="EMBL" id="AZQ64523.1"/>
    </source>
</evidence>
<evidence type="ECO:0008006" key="4">
    <source>
        <dbReference type="Google" id="ProtNLM"/>
    </source>
</evidence>
<proteinExistence type="predicted"/>
<gene>
    <name evidence="2" type="ORF">EI427_01065</name>
</gene>
<keyword evidence="3" id="KW-1185">Reference proteome</keyword>
<evidence type="ECO:0000313" key="3">
    <source>
        <dbReference type="Proteomes" id="UP000267268"/>
    </source>
</evidence>
<dbReference type="KEGG" id="fll:EI427_01065"/>
<feature type="transmembrane region" description="Helical" evidence="1">
    <location>
        <begin position="97"/>
        <end position="117"/>
    </location>
</feature>
<keyword evidence="1" id="KW-1133">Transmembrane helix</keyword>
<feature type="transmembrane region" description="Helical" evidence="1">
    <location>
        <begin position="72"/>
        <end position="90"/>
    </location>
</feature>
<keyword evidence="1" id="KW-0812">Transmembrane</keyword>
<dbReference type="Proteomes" id="UP000267268">
    <property type="component" value="Chromosome 1"/>
</dbReference>
<accession>A0A3Q9FNY5</accession>